<reference evidence="2 3" key="1">
    <citation type="submission" date="2014-11" db="EMBL/GenBank/DDBJ databases">
        <authorList>
            <person name="Zhu J."/>
            <person name="Qi W."/>
            <person name="Song R."/>
        </authorList>
    </citation>
    <scope>NUCLEOTIDE SEQUENCE [LARGE SCALE GENOMIC DNA]</scope>
</reference>
<feature type="region of interest" description="Disordered" evidence="1">
    <location>
        <begin position="908"/>
        <end position="935"/>
    </location>
</feature>
<evidence type="ECO:0000313" key="2">
    <source>
        <dbReference type="EMBL" id="CEL99138.1"/>
    </source>
</evidence>
<feature type="compositionally biased region" description="Low complexity" evidence="1">
    <location>
        <begin position="32"/>
        <end position="45"/>
    </location>
</feature>
<feature type="compositionally biased region" description="Basic and acidic residues" evidence="1">
    <location>
        <begin position="1359"/>
        <end position="1410"/>
    </location>
</feature>
<dbReference type="VEuPathDB" id="CryptoDB:Vbra_2846"/>
<feature type="compositionally biased region" description="Basic residues" evidence="1">
    <location>
        <begin position="1268"/>
        <end position="1280"/>
    </location>
</feature>
<accession>A0A0G4ENH5</accession>
<evidence type="ECO:0000313" key="3">
    <source>
        <dbReference type="Proteomes" id="UP000041254"/>
    </source>
</evidence>
<feature type="compositionally biased region" description="Basic and acidic residues" evidence="1">
    <location>
        <begin position="854"/>
        <end position="868"/>
    </location>
</feature>
<feature type="compositionally biased region" description="Basic and acidic residues" evidence="1">
    <location>
        <begin position="1281"/>
        <end position="1300"/>
    </location>
</feature>
<proteinExistence type="predicted"/>
<feature type="compositionally biased region" description="Basic and acidic residues" evidence="1">
    <location>
        <begin position="1461"/>
        <end position="1509"/>
    </location>
</feature>
<feature type="compositionally biased region" description="Basic and acidic residues" evidence="1">
    <location>
        <begin position="105"/>
        <end position="121"/>
    </location>
</feature>
<dbReference type="PANTHER" id="PTHR48125:SF10">
    <property type="entry name" value="OS12G0136300 PROTEIN"/>
    <property type="match status" value="1"/>
</dbReference>
<feature type="compositionally biased region" description="Basic and acidic residues" evidence="1">
    <location>
        <begin position="1227"/>
        <end position="1267"/>
    </location>
</feature>
<keyword evidence="3" id="KW-1185">Reference proteome</keyword>
<dbReference type="EMBL" id="CDMY01000275">
    <property type="protein sequence ID" value="CEL99138.1"/>
    <property type="molecule type" value="Genomic_DNA"/>
</dbReference>
<evidence type="ECO:0000256" key="1">
    <source>
        <dbReference type="SAM" id="MobiDB-lite"/>
    </source>
</evidence>
<feature type="compositionally biased region" description="Pro residues" evidence="1">
    <location>
        <begin position="918"/>
        <end position="934"/>
    </location>
</feature>
<feature type="compositionally biased region" description="Basic residues" evidence="1">
    <location>
        <begin position="131"/>
        <end position="144"/>
    </location>
</feature>
<dbReference type="InParanoid" id="A0A0G4ENH5"/>
<protein>
    <submittedName>
        <fullName evidence="2">Uncharacterized protein</fullName>
    </submittedName>
</protein>
<name>A0A0G4ENH5_VITBC</name>
<feature type="compositionally biased region" description="Basic and acidic residues" evidence="1">
    <location>
        <begin position="1440"/>
        <end position="1449"/>
    </location>
</feature>
<feature type="compositionally biased region" description="Basic and acidic residues" evidence="1">
    <location>
        <begin position="1186"/>
        <end position="1197"/>
    </location>
</feature>
<feature type="region of interest" description="Disordered" evidence="1">
    <location>
        <begin position="1019"/>
        <end position="1509"/>
    </location>
</feature>
<feature type="region of interest" description="Disordered" evidence="1">
    <location>
        <begin position="838"/>
        <end position="868"/>
    </location>
</feature>
<feature type="region of interest" description="Disordered" evidence="1">
    <location>
        <begin position="1"/>
        <end position="354"/>
    </location>
</feature>
<dbReference type="Proteomes" id="UP000041254">
    <property type="component" value="Unassembled WGS sequence"/>
</dbReference>
<feature type="compositionally biased region" description="Pro residues" evidence="1">
    <location>
        <begin position="1145"/>
        <end position="1161"/>
    </location>
</feature>
<dbReference type="PANTHER" id="PTHR48125">
    <property type="entry name" value="LP07818P1"/>
    <property type="match status" value="1"/>
</dbReference>
<organism evidence="2 3">
    <name type="scientific">Vitrella brassicaformis (strain CCMP3155)</name>
    <dbReference type="NCBI Taxonomy" id="1169540"/>
    <lineage>
        <taxon>Eukaryota</taxon>
        <taxon>Sar</taxon>
        <taxon>Alveolata</taxon>
        <taxon>Colpodellida</taxon>
        <taxon>Vitrellaceae</taxon>
        <taxon>Vitrella</taxon>
    </lineage>
</organism>
<sequence>MTTADELTGDRLPEPDTSVLRAQPSDPDKDNASGPSAAAVPSSSRPHARNDTISGHGHSNHVDSLAKPSAPIDGGHAHDEMMAGDSPPRPFGLGAQPPAVPSADSRPEDKGIKASRDKEDLLPGLANGPKSIKKRRRVAKKKSKGGIEPDDLMDVSLTSDTPQPPVLNASAAVSDDKAPDEAVPGPAAVDGRSAAGPMAVDDAQEPHKKRKLDEEGLGGGDGEGVVKKPKNDFMPSPPAPFHEPRPQSPQPGESQQSLDSQTADGASPQPLAASAHPAAKVKVMSLKKKGDKGEPSPACGKPVRLSTRSKKKKDKKATSHSGTKEDGSSAATAKTPTPSPTDSHSRGPLSPVGHAVAAPPMAAAAAGASEPYLKSVFVTEEMVRTLKALDVSLRHLLGLKLKLQPPPGWHNASAKAKIAPIWELQLYDCSPSFEEHRLQLTADPSPSPASLEQRQTILTSWLRVIGALHDPSASPTAEQPADSTAPTSRIERFKQSVVSVFLSVPDWRLSFIAGYRGEMGRLVRDGEDRMRELGQVLESVKGKWQMHGLEVVKQGGMPKKVLLQGGPLAALDAVTSLWNEVRERSDVAAIQVPYYLKRPVLNWLQRADKERNKNQMIYWVIGSGSPPYMLDEQVERCALYAQLLAALHMDIDAQALRRAADHTQVALHDDASSPLPDCFHPCRERASLPADQLVWIALGGARDTLAKEVDDIKGKVLNTPVIDFDICPLTDPSLDIAHLERIGECILEAQQLKGAVHMPRVKVPDGHQHQPTSKGPSMLFVLDPANWGYKEGGGAGFISDPKVAKAKGHLTQLANYVREFLVKGSRVGLNSIEGKHRALLDRKRHKNQEQAGTRGEEDKGKGKSAAEARAEYSDRLALNQMILGAGQIGLSSYTQESERLKQSYIDNRPNSQLVGVPGQPPPPPPPFTPAPPPEDGFDLAFEDCQPPLFSFPCEAISADKWLHGEHLMEEAQQRQQDRNHLTRRPAFGKELFVSRYAERASTVISADGVRGMLQSLMRVHAPAPPPSPPRKPKVTAPPISEDPMCGDVSEEPPIPGVTEPSPWLPKPARREAPEGLETVSSDEDDRKDDKRPKQSSNKPDFTLGFGAGSVSYSPQGAARPRRPPDAGKQPRPFSSTSSITSEHPSLPPVPTESPPPAPSDPPARATSPKQAAQGGSDKSAPAAAAEDAKADAAKDARQGGGAVGEAAPGHQKEVAAKAATSPHRKGRADDDGMKAKGDSKDNERREAVKVSRKRALGDRRHAQDIKSRSRSRSSAHKRRRREEAERRGRHERHSKDKGSNSDEDESDEHHRERRRHKKHHHHHHHHSADKQHRKKKHRHSSSSEESSSDSDSGRRHRRGAESDDGKRPRGREPISRDLSRDRGDTRDDDRRPRHDDDRRHRGRDDIDRRPRNPFGWSPPHPHRPSPPKNRLGDRGAQPNDRPDNDRASRDNGPQRMVATDSRGDRGGERDRERDRDDRQSMRGRERSPHRREAGREKRLLGDHIPRGQK</sequence>
<gene>
    <name evidence="2" type="ORF">Vbra_2846</name>
</gene>
<feature type="compositionally biased region" description="Basic residues" evidence="1">
    <location>
        <begin position="1311"/>
        <end position="1340"/>
    </location>
</feature>
<feature type="compositionally biased region" description="Pro residues" evidence="1">
    <location>
        <begin position="235"/>
        <end position="249"/>
    </location>
</feature>